<accession>A0ACC3DGT4</accession>
<evidence type="ECO:0000313" key="1">
    <source>
        <dbReference type="EMBL" id="KAK3071357.1"/>
    </source>
</evidence>
<organism evidence="1 2">
    <name type="scientific">Coniosporium uncinatum</name>
    <dbReference type="NCBI Taxonomy" id="93489"/>
    <lineage>
        <taxon>Eukaryota</taxon>
        <taxon>Fungi</taxon>
        <taxon>Dikarya</taxon>
        <taxon>Ascomycota</taxon>
        <taxon>Pezizomycotina</taxon>
        <taxon>Dothideomycetes</taxon>
        <taxon>Dothideomycetes incertae sedis</taxon>
        <taxon>Coniosporium</taxon>
    </lineage>
</organism>
<keyword evidence="2" id="KW-1185">Reference proteome</keyword>
<feature type="non-terminal residue" evidence="1">
    <location>
        <position position="194"/>
    </location>
</feature>
<proteinExistence type="predicted"/>
<evidence type="ECO:0000313" key="2">
    <source>
        <dbReference type="Proteomes" id="UP001186974"/>
    </source>
</evidence>
<comment type="caution">
    <text evidence="1">The sequence shown here is derived from an EMBL/GenBank/DDBJ whole genome shotgun (WGS) entry which is preliminary data.</text>
</comment>
<sequence length="194" mass="20950">MADVEELTDLFTTATLTPEVVNELQSIQRLYSLSSQELFYKWESYSINMGSESTALDLKTARDFKKSIQEALERENRAKAGGAHIKSEKRVGATPRAGRGDDVFGMLDGLVPNTPKTGSNIGSVKRKADFKTPASKASKAHQASSPLSATPDVNALSSFAERANAGQIVETLNDHIPVPDTASALPTESRIKLK</sequence>
<reference evidence="1" key="1">
    <citation type="submission" date="2024-09" db="EMBL/GenBank/DDBJ databases">
        <title>Black Yeasts Isolated from many extreme environments.</title>
        <authorList>
            <person name="Coleine C."/>
            <person name="Stajich J.E."/>
            <person name="Selbmann L."/>
        </authorList>
    </citation>
    <scope>NUCLEOTIDE SEQUENCE</scope>
    <source>
        <strain evidence="1">CCFEE 5737</strain>
    </source>
</reference>
<name>A0ACC3DGT4_9PEZI</name>
<dbReference type="Proteomes" id="UP001186974">
    <property type="component" value="Unassembled WGS sequence"/>
</dbReference>
<protein>
    <submittedName>
        <fullName evidence="1">Uncharacterized protein</fullName>
    </submittedName>
</protein>
<gene>
    <name evidence="1" type="ORF">LTS18_014879</name>
</gene>
<dbReference type="EMBL" id="JAWDJW010004851">
    <property type="protein sequence ID" value="KAK3071357.1"/>
    <property type="molecule type" value="Genomic_DNA"/>
</dbReference>